<proteinExistence type="inferred from homology"/>
<evidence type="ECO:0000256" key="4">
    <source>
        <dbReference type="ARBA" id="ARBA00022960"/>
    </source>
</evidence>
<dbReference type="GO" id="GO:0008360">
    <property type="term" value="P:regulation of cell shape"/>
    <property type="evidence" value="ECO:0007669"/>
    <property type="project" value="UniProtKB-KW"/>
</dbReference>
<dbReference type="InterPro" id="IPR003447">
    <property type="entry name" value="FEMABX"/>
</dbReference>
<dbReference type="PANTHER" id="PTHR36174">
    <property type="entry name" value="LIPID II:GLYCINE GLYCYLTRANSFERASE"/>
    <property type="match status" value="1"/>
</dbReference>
<dbReference type="EMBL" id="CP043431">
    <property type="protein sequence ID" value="QNT64069.1"/>
    <property type="molecule type" value="Genomic_DNA"/>
</dbReference>
<evidence type="ECO:0000256" key="1">
    <source>
        <dbReference type="ARBA" id="ARBA00009943"/>
    </source>
</evidence>
<keyword evidence="10" id="KW-1185">Reference proteome</keyword>
<keyword evidence="5" id="KW-0573">Peptidoglycan synthesis</keyword>
<feature type="coiled-coil region" evidence="8">
    <location>
        <begin position="249"/>
        <end position="276"/>
    </location>
</feature>
<evidence type="ECO:0000256" key="5">
    <source>
        <dbReference type="ARBA" id="ARBA00022984"/>
    </source>
</evidence>
<dbReference type="InterPro" id="IPR050644">
    <property type="entry name" value="PG_Glycine_Bridge_Synth"/>
</dbReference>
<evidence type="ECO:0000313" key="9">
    <source>
        <dbReference type="EMBL" id="QNT64069.1"/>
    </source>
</evidence>
<evidence type="ECO:0000256" key="7">
    <source>
        <dbReference type="ARBA" id="ARBA00023316"/>
    </source>
</evidence>
<keyword evidence="8" id="KW-0175">Coiled coil</keyword>
<gene>
    <name evidence="9" type="ORF">FY536_01710</name>
</gene>
<evidence type="ECO:0000313" key="10">
    <source>
        <dbReference type="Proteomes" id="UP000516446"/>
    </source>
</evidence>
<protein>
    <submittedName>
        <fullName evidence="9">Aminoacyltransferase</fullName>
    </submittedName>
</protein>
<dbReference type="Pfam" id="PF02388">
    <property type="entry name" value="FemAB"/>
    <property type="match status" value="1"/>
</dbReference>
<dbReference type="GO" id="GO:0016755">
    <property type="term" value="F:aminoacyltransferase activity"/>
    <property type="evidence" value="ECO:0007669"/>
    <property type="project" value="InterPro"/>
</dbReference>
<keyword evidence="6 9" id="KW-0012">Acyltransferase</keyword>
<dbReference type="GO" id="GO:0071555">
    <property type="term" value="P:cell wall organization"/>
    <property type="evidence" value="ECO:0007669"/>
    <property type="project" value="UniProtKB-KW"/>
</dbReference>
<dbReference type="PANTHER" id="PTHR36174:SF2">
    <property type="entry name" value="AMINOACYLTRANSFERASE FEMA"/>
    <property type="match status" value="1"/>
</dbReference>
<name>A0A7H1MKT3_9LACO</name>
<dbReference type="InterPro" id="IPR016181">
    <property type="entry name" value="Acyl_CoA_acyltransferase"/>
</dbReference>
<sequence>MTQIVEIDPLEWNEFEEKHKNGFVMQSAEQYQLLQKRGRDVKIVGMKQSGQVVAGAVVTINKIHGGYNALMEQGPILDYEDPKLVKIFFEEIKKYYQEQEQGVVQLEFSPYLSYQNFNDHGEPITDKRDDLVNNITATGAIHQPVRMGMTDHGSMGWKYEKSLEGITADNLLDHVDKDVKYYLKKNKQFGVTYRFLKRDELGDFKKMLEDTAKRRGFHDKDIEYYQTVFDVYKDKAHFIIAEINFMDYLNAEQEAIDKLDERLSVLGERLAAKETKRNRGQFNEFNDQKNQHLKRIDKIIQMYGSMEEVPTEPVLISGAMFLGQGNEMDYYFSGMYDKYKDFYGPYLIQYEMIKMALEQGFPIYNFLGIDGEFDGSEGVLAFKTEFEGYATQLIGEFVLPIQPVKYRVLKLIKTILRRG</sequence>
<dbReference type="Proteomes" id="UP000516446">
    <property type="component" value="Chromosome"/>
</dbReference>
<dbReference type="GO" id="GO:0009252">
    <property type="term" value="P:peptidoglycan biosynthetic process"/>
    <property type="evidence" value="ECO:0007669"/>
    <property type="project" value="UniProtKB-KW"/>
</dbReference>
<reference evidence="9 10" key="1">
    <citation type="submission" date="2019-08" db="EMBL/GenBank/DDBJ databases">
        <authorList>
            <person name="Chang H.C."/>
            <person name="Mun S.Y."/>
        </authorList>
    </citation>
    <scope>NUCLEOTIDE SEQUENCE [LARGE SCALE GENOMIC DNA]</scope>
    <source>
        <strain evidence="9 10">SK</strain>
    </source>
</reference>
<keyword evidence="2" id="KW-0963">Cytoplasm</keyword>
<keyword evidence="3 9" id="KW-0808">Transferase</keyword>
<dbReference type="Gene3D" id="3.40.630.30">
    <property type="match status" value="2"/>
</dbReference>
<accession>A0A7H1MKT3</accession>
<evidence type="ECO:0000256" key="3">
    <source>
        <dbReference type="ARBA" id="ARBA00022679"/>
    </source>
</evidence>
<comment type="similarity">
    <text evidence="1">Belongs to the FemABX family.</text>
</comment>
<organism evidence="9 10">
    <name type="scientific">Weissella koreensis</name>
    <dbReference type="NCBI Taxonomy" id="165096"/>
    <lineage>
        <taxon>Bacteria</taxon>
        <taxon>Bacillati</taxon>
        <taxon>Bacillota</taxon>
        <taxon>Bacilli</taxon>
        <taxon>Lactobacillales</taxon>
        <taxon>Lactobacillaceae</taxon>
        <taxon>Weissella</taxon>
    </lineage>
</organism>
<evidence type="ECO:0000256" key="2">
    <source>
        <dbReference type="ARBA" id="ARBA00022490"/>
    </source>
</evidence>
<dbReference type="SUPFAM" id="SSF55729">
    <property type="entry name" value="Acyl-CoA N-acyltransferases (Nat)"/>
    <property type="match status" value="2"/>
</dbReference>
<keyword evidence="7" id="KW-0961">Cell wall biogenesis/degradation</keyword>
<evidence type="ECO:0000256" key="6">
    <source>
        <dbReference type="ARBA" id="ARBA00023315"/>
    </source>
</evidence>
<dbReference type="AlphaFoldDB" id="A0A7H1MKT3"/>
<dbReference type="Gene3D" id="1.20.58.90">
    <property type="match status" value="1"/>
</dbReference>
<keyword evidence="4" id="KW-0133">Cell shape</keyword>
<dbReference type="RefSeq" id="WP_190275633.1">
    <property type="nucleotide sequence ID" value="NZ_CP043431.1"/>
</dbReference>
<evidence type="ECO:0000256" key="8">
    <source>
        <dbReference type="SAM" id="Coils"/>
    </source>
</evidence>
<dbReference type="PROSITE" id="PS51191">
    <property type="entry name" value="FEMABX"/>
    <property type="match status" value="1"/>
</dbReference>